<keyword evidence="4" id="KW-1185">Reference proteome</keyword>
<organism evidence="3 4">
    <name type="scientific">Streptomyces lannensis</name>
    <dbReference type="NCBI Taxonomy" id="766498"/>
    <lineage>
        <taxon>Bacteria</taxon>
        <taxon>Bacillati</taxon>
        <taxon>Actinomycetota</taxon>
        <taxon>Actinomycetes</taxon>
        <taxon>Kitasatosporales</taxon>
        <taxon>Streptomycetaceae</taxon>
        <taxon>Streptomyces</taxon>
    </lineage>
</organism>
<evidence type="ECO:0000256" key="2">
    <source>
        <dbReference type="ARBA" id="ARBA00023002"/>
    </source>
</evidence>
<dbReference type="PANTHER" id="PTHR24321">
    <property type="entry name" value="DEHYDROGENASES, SHORT CHAIN"/>
    <property type="match status" value="1"/>
</dbReference>
<keyword evidence="2" id="KW-0560">Oxidoreductase</keyword>
<dbReference type="SUPFAM" id="SSF51735">
    <property type="entry name" value="NAD(P)-binding Rossmann-fold domains"/>
    <property type="match status" value="1"/>
</dbReference>
<dbReference type="PANTHER" id="PTHR24321:SF8">
    <property type="entry name" value="ESTRADIOL 17-BETA-DEHYDROGENASE 8-RELATED"/>
    <property type="match status" value="1"/>
</dbReference>
<dbReference type="Proteomes" id="UP001501563">
    <property type="component" value="Unassembled WGS sequence"/>
</dbReference>
<proteinExistence type="inferred from homology"/>
<dbReference type="RefSeq" id="WP_331270068.1">
    <property type="nucleotide sequence ID" value="NZ_BAAAZA010000034.1"/>
</dbReference>
<accession>A0ABP7L8G4</accession>
<evidence type="ECO:0000313" key="4">
    <source>
        <dbReference type="Proteomes" id="UP001501563"/>
    </source>
</evidence>
<dbReference type="PRINTS" id="PR00081">
    <property type="entry name" value="GDHRDH"/>
</dbReference>
<dbReference type="Gene3D" id="3.40.50.720">
    <property type="entry name" value="NAD(P)-binding Rossmann-like Domain"/>
    <property type="match status" value="1"/>
</dbReference>
<evidence type="ECO:0000313" key="3">
    <source>
        <dbReference type="EMBL" id="GAA3895685.1"/>
    </source>
</evidence>
<gene>
    <name evidence="3" type="ORF">GCM10022207_74900</name>
</gene>
<evidence type="ECO:0000256" key="1">
    <source>
        <dbReference type="ARBA" id="ARBA00006484"/>
    </source>
</evidence>
<sequence length="253" mass="26412">MPDPLHAMSDPRRTAVVTGAGRGFGRAISAALVAAGTHVIGIARTERDLLAVRDELGEGFTPLTADATDETVAEQTIRQHNPRLLVLNAGAAPHMAPVHEQTWETFSRNWHTDTRHVFAWTRAALLAPLTPGSVVVSISSGAVLVGSPLSGGYASAKAAVQYLRGYAAEESRRAGLDIRFLTLLPQLTPATALGSVGVAGYAAQQGVDPDTFAAGLQPILTPEQVAKAVTDLADDPGSVPEYRIGGDGLRPLG</sequence>
<name>A0ABP7L8G4_9ACTN</name>
<dbReference type="Pfam" id="PF00106">
    <property type="entry name" value="adh_short"/>
    <property type="match status" value="1"/>
</dbReference>
<dbReference type="InterPro" id="IPR036291">
    <property type="entry name" value="NAD(P)-bd_dom_sf"/>
</dbReference>
<dbReference type="EMBL" id="BAAAZA010000034">
    <property type="protein sequence ID" value="GAA3895685.1"/>
    <property type="molecule type" value="Genomic_DNA"/>
</dbReference>
<comment type="similarity">
    <text evidence="1">Belongs to the short-chain dehydrogenases/reductases (SDR) family.</text>
</comment>
<reference evidence="4" key="1">
    <citation type="journal article" date="2019" name="Int. J. Syst. Evol. Microbiol.">
        <title>The Global Catalogue of Microorganisms (GCM) 10K type strain sequencing project: providing services to taxonomists for standard genome sequencing and annotation.</title>
        <authorList>
            <consortium name="The Broad Institute Genomics Platform"/>
            <consortium name="The Broad Institute Genome Sequencing Center for Infectious Disease"/>
            <person name="Wu L."/>
            <person name="Ma J."/>
        </authorList>
    </citation>
    <scope>NUCLEOTIDE SEQUENCE [LARGE SCALE GENOMIC DNA]</scope>
    <source>
        <strain evidence="4">JCM 16578</strain>
    </source>
</reference>
<protein>
    <submittedName>
        <fullName evidence="3">SDR family oxidoreductase</fullName>
    </submittedName>
</protein>
<dbReference type="InterPro" id="IPR002347">
    <property type="entry name" value="SDR_fam"/>
</dbReference>
<dbReference type="CDD" id="cd05233">
    <property type="entry name" value="SDR_c"/>
    <property type="match status" value="1"/>
</dbReference>
<comment type="caution">
    <text evidence="3">The sequence shown here is derived from an EMBL/GenBank/DDBJ whole genome shotgun (WGS) entry which is preliminary data.</text>
</comment>